<dbReference type="Pfam" id="PF00702">
    <property type="entry name" value="Hydrolase"/>
    <property type="match status" value="1"/>
</dbReference>
<dbReference type="KEGG" id="dwu:DVJ83_13235"/>
<dbReference type="InterPro" id="IPR006439">
    <property type="entry name" value="HAD-SF_hydro_IA"/>
</dbReference>
<dbReference type="Proteomes" id="UP000253744">
    <property type="component" value="Chromosome"/>
</dbReference>
<dbReference type="NCBIfam" id="TIGR01509">
    <property type="entry name" value="HAD-SF-IA-v3"/>
    <property type="match status" value="1"/>
</dbReference>
<dbReference type="STRING" id="1288484.GCA_000348665_01148"/>
<dbReference type="PRINTS" id="PR00413">
    <property type="entry name" value="HADHALOGNASE"/>
</dbReference>
<dbReference type="InterPro" id="IPR036412">
    <property type="entry name" value="HAD-like_sf"/>
</dbReference>
<dbReference type="RefSeq" id="WP_114672654.1">
    <property type="nucleotide sequence ID" value="NZ_CP031158.1"/>
</dbReference>
<proteinExistence type="predicted"/>
<dbReference type="AlphaFoldDB" id="A0A345IJP8"/>
<sequence>MPGAIFFDLDGTLHDRAATLRAWLPHHQARFGLPDSYAARFLELDDFGYRPKREVMPLLVAEFGLTCDPEALFVDFWSHLEHARPMPHAAEVLTELRRRGVKIGVVTNGWEETQTRCLRGCGLTDLADDVVISRAVGLSKPDPRIYRLALKRLGVTAAQSWFVGDSPRNDVWGPGQVGLRTAYLPTGHPLNGERPDVTLSDLRGVLGLP</sequence>
<dbReference type="SUPFAM" id="SSF56784">
    <property type="entry name" value="HAD-like"/>
    <property type="match status" value="1"/>
</dbReference>
<dbReference type="SFLD" id="SFLDS00003">
    <property type="entry name" value="Haloacid_Dehalogenase"/>
    <property type="match status" value="1"/>
</dbReference>
<protein>
    <submittedName>
        <fullName evidence="2">HAD family hydrolase</fullName>
    </submittedName>
</protein>
<dbReference type="Gene3D" id="3.40.50.1000">
    <property type="entry name" value="HAD superfamily/HAD-like"/>
    <property type="match status" value="1"/>
</dbReference>
<dbReference type="Gene3D" id="1.10.150.520">
    <property type="match status" value="1"/>
</dbReference>
<evidence type="ECO:0000256" key="1">
    <source>
        <dbReference type="ARBA" id="ARBA00022801"/>
    </source>
</evidence>
<dbReference type="InterPro" id="IPR023214">
    <property type="entry name" value="HAD_sf"/>
</dbReference>
<dbReference type="EMBL" id="CP031158">
    <property type="protein sequence ID" value="AXG99920.1"/>
    <property type="molecule type" value="Genomic_DNA"/>
</dbReference>
<dbReference type="PANTHER" id="PTHR43316:SF3">
    <property type="entry name" value="HALOACID DEHALOGENASE, TYPE II (AFU_ORTHOLOGUE AFUA_2G07750)-RELATED"/>
    <property type="match status" value="1"/>
</dbReference>
<dbReference type="InterPro" id="IPR051540">
    <property type="entry name" value="S-2-haloacid_dehalogenase"/>
</dbReference>
<reference evidence="2 3" key="1">
    <citation type="submission" date="2018-07" db="EMBL/GenBank/DDBJ databases">
        <title>Complete Genome and Methylome Analysis of Deinococcus wulumuqiensis NEB 479.</title>
        <authorList>
            <person name="Fomenkov A."/>
            <person name="Luyten Y."/>
            <person name="Vincze T."/>
            <person name="Anton B.P."/>
            <person name="Clark T."/>
            <person name="Roberts R.J."/>
            <person name="Morgan R.D."/>
        </authorList>
    </citation>
    <scope>NUCLEOTIDE SEQUENCE [LARGE SCALE GENOMIC DNA]</scope>
    <source>
        <strain evidence="2 3">NEB 479</strain>
    </source>
</reference>
<dbReference type="SFLD" id="SFLDG01129">
    <property type="entry name" value="C1.5:_HAD__Beta-PGM__Phosphata"/>
    <property type="match status" value="1"/>
</dbReference>
<evidence type="ECO:0000313" key="2">
    <source>
        <dbReference type="EMBL" id="AXG99920.1"/>
    </source>
</evidence>
<evidence type="ECO:0000313" key="3">
    <source>
        <dbReference type="Proteomes" id="UP000253744"/>
    </source>
</evidence>
<accession>A0A345IJP8</accession>
<keyword evidence="1 2" id="KW-0378">Hydrolase</keyword>
<dbReference type="NCBIfam" id="TIGR01549">
    <property type="entry name" value="HAD-SF-IA-v1"/>
    <property type="match status" value="1"/>
</dbReference>
<gene>
    <name evidence="2" type="ORF">DVJ83_13235</name>
</gene>
<organism evidence="2 3">
    <name type="scientific">Deinococcus wulumuqiensis</name>
    <dbReference type="NCBI Taxonomy" id="980427"/>
    <lineage>
        <taxon>Bacteria</taxon>
        <taxon>Thermotogati</taxon>
        <taxon>Deinococcota</taxon>
        <taxon>Deinococci</taxon>
        <taxon>Deinococcales</taxon>
        <taxon>Deinococcaceae</taxon>
        <taxon>Deinococcus</taxon>
    </lineage>
</organism>
<dbReference type="PANTHER" id="PTHR43316">
    <property type="entry name" value="HYDROLASE, HALOACID DELAHOGENASE-RELATED"/>
    <property type="match status" value="1"/>
</dbReference>
<name>A0A345IJP8_9DEIO</name>
<dbReference type="GO" id="GO:0016787">
    <property type="term" value="F:hydrolase activity"/>
    <property type="evidence" value="ECO:0007669"/>
    <property type="project" value="UniProtKB-KW"/>
</dbReference>